<protein>
    <recommendedName>
        <fullName evidence="3">Cytochrome P450</fullName>
    </recommendedName>
</protein>
<dbReference type="InterPro" id="IPR036396">
    <property type="entry name" value="Cyt_P450_sf"/>
</dbReference>
<name>A0A2H3JMA6_WOLCO</name>
<dbReference type="GO" id="GO:0016705">
    <property type="term" value="F:oxidoreductase activity, acting on paired donors, with incorporation or reduction of molecular oxygen"/>
    <property type="evidence" value="ECO:0007669"/>
    <property type="project" value="InterPro"/>
</dbReference>
<dbReference type="EMBL" id="KB467909">
    <property type="protein sequence ID" value="PCH37137.1"/>
    <property type="molecule type" value="Genomic_DNA"/>
</dbReference>
<dbReference type="Proteomes" id="UP000218811">
    <property type="component" value="Unassembled WGS sequence"/>
</dbReference>
<dbReference type="Gene3D" id="1.10.630.10">
    <property type="entry name" value="Cytochrome P450"/>
    <property type="match status" value="1"/>
</dbReference>
<dbReference type="AlphaFoldDB" id="A0A2H3JMA6"/>
<dbReference type="GO" id="GO:0005506">
    <property type="term" value="F:iron ion binding"/>
    <property type="evidence" value="ECO:0007669"/>
    <property type="project" value="InterPro"/>
</dbReference>
<dbReference type="GO" id="GO:0020037">
    <property type="term" value="F:heme binding"/>
    <property type="evidence" value="ECO:0007669"/>
    <property type="project" value="InterPro"/>
</dbReference>
<keyword evidence="2" id="KW-1185">Reference proteome</keyword>
<evidence type="ECO:0000313" key="2">
    <source>
        <dbReference type="Proteomes" id="UP000218811"/>
    </source>
</evidence>
<proteinExistence type="predicted"/>
<gene>
    <name evidence="1" type="ORF">WOLCODRAFT_83497</name>
</gene>
<dbReference type="GO" id="GO:0004497">
    <property type="term" value="F:monooxygenase activity"/>
    <property type="evidence" value="ECO:0007669"/>
    <property type="project" value="InterPro"/>
</dbReference>
<sequence length="120" mass="13544">MFVLFKLLLSLSAALATYVLWRLLAILTRPYGSTLRDLPGPPPLHWLYGHLRELSSHDNTSHEIWIETYGSTAKYKGLLGSDILLTADTRAISHIINHTDIYQKSEYNRFVTSVVLGNSS</sequence>
<dbReference type="STRING" id="742152.A0A2H3JMA6"/>
<evidence type="ECO:0000313" key="1">
    <source>
        <dbReference type="EMBL" id="PCH37137.1"/>
    </source>
</evidence>
<dbReference type="OMA" id="HEIWIET"/>
<organism evidence="1 2">
    <name type="scientific">Wolfiporia cocos (strain MD-104)</name>
    <name type="common">Brown rot fungus</name>
    <dbReference type="NCBI Taxonomy" id="742152"/>
    <lineage>
        <taxon>Eukaryota</taxon>
        <taxon>Fungi</taxon>
        <taxon>Dikarya</taxon>
        <taxon>Basidiomycota</taxon>
        <taxon>Agaricomycotina</taxon>
        <taxon>Agaricomycetes</taxon>
        <taxon>Polyporales</taxon>
        <taxon>Phaeolaceae</taxon>
        <taxon>Wolfiporia</taxon>
    </lineage>
</organism>
<reference evidence="1 2" key="1">
    <citation type="journal article" date="2012" name="Science">
        <title>The Paleozoic origin of enzymatic lignin decomposition reconstructed from 31 fungal genomes.</title>
        <authorList>
            <person name="Floudas D."/>
            <person name="Binder M."/>
            <person name="Riley R."/>
            <person name="Barry K."/>
            <person name="Blanchette R.A."/>
            <person name="Henrissat B."/>
            <person name="Martinez A.T."/>
            <person name="Otillar R."/>
            <person name="Spatafora J.W."/>
            <person name="Yadav J.S."/>
            <person name="Aerts A."/>
            <person name="Benoit I."/>
            <person name="Boyd A."/>
            <person name="Carlson A."/>
            <person name="Copeland A."/>
            <person name="Coutinho P.M."/>
            <person name="de Vries R.P."/>
            <person name="Ferreira P."/>
            <person name="Findley K."/>
            <person name="Foster B."/>
            <person name="Gaskell J."/>
            <person name="Glotzer D."/>
            <person name="Gorecki P."/>
            <person name="Heitman J."/>
            <person name="Hesse C."/>
            <person name="Hori C."/>
            <person name="Igarashi K."/>
            <person name="Jurgens J.A."/>
            <person name="Kallen N."/>
            <person name="Kersten P."/>
            <person name="Kohler A."/>
            <person name="Kuees U."/>
            <person name="Kumar T.K.A."/>
            <person name="Kuo A."/>
            <person name="LaButti K."/>
            <person name="Larrondo L.F."/>
            <person name="Lindquist E."/>
            <person name="Ling A."/>
            <person name="Lombard V."/>
            <person name="Lucas S."/>
            <person name="Lundell T."/>
            <person name="Martin R."/>
            <person name="McLaughlin D.J."/>
            <person name="Morgenstern I."/>
            <person name="Morin E."/>
            <person name="Murat C."/>
            <person name="Nagy L.G."/>
            <person name="Nolan M."/>
            <person name="Ohm R.A."/>
            <person name="Patyshakuliyeva A."/>
            <person name="Rokas A."/>
            <person name="Ruiz-Duenas F.J."/>
            <person name="Sabat G."/>
            <person name="Salamov A."/>
            <person name="Samejima M."/>
            <person name="Schmutz J."/>
            <person name="Slot J.C."/>
            <person name="St John F."/>
            <person name="Stenlid J."/>
            <person name="Sun H."/>
            <person name="Sun S."/>
            <person name="Syed K."/>
            <person name="Tsang A."/>
            <person name="Wiebenga A."/>
            <person name="Young D."/>
            <person name="Pisabarro A."/>
            <person name="Eastwood D.C."/>
            <person name="Martin F."/>
            <person name="Cullen D."/>
            <person name="Grigoriev I.V."/>
            <person name="Hibbett D.S."/>
        </authorList>
    </citation>
    <scope>NUCLEOTIDE SEQUENCE [LARGE SCALE GENOMIC DNA]</scope>
    <source>
        <strain evidence="1 2">MD-104</strain>
    </source>
</reference>
<accession>A0A2H3JMA6</accession>
<dbReference type="OrthoDB" id="2801257at2759"/>
<evidence type="ECO:0008006" key="3">
    <source>
        <dbReference type="Google" id="ProtNLM"/>
    </source>
</evidence>